<dbReference type="OrthoDB" id="36804at10239"/>
<accession>B6DZ66</accession>
<evidence type="ECO:0000313" key="1">
    <source>
        <dbReference type="EMBL" id="ACI32356.1"/>
    </source>
</evidence>
<reference evidence="1 2" key="1">
    <citation type="submission" date="2008-09" db="EMBL/GenBank/DDBJ databases">
        <authorList>
            <person name="Zhang Y."/>
            <person name="Laing C.R."/>
            <person name="Kropinski A."/>
            <person name="Gannon V.J.P."/>
        </authorList>
    </citation>
    <scope>NUCLEOTIDE SEQUENCE [LARGE SCALE GENOMIC DNA]</scope>
</reference>
<keyword evidence="2" id="KW-1185">Reference proteome</keyword>
<proteinExistence type="predicted"/>
<organism evidence="1 2">
    <name type="scientific">Enterobacteria phage YYZ-2008</name>
    <dbReference type="NCBI Taxonomy" id="564886"/>
    <lineage>
        <taxon>Viruses</taxon>
        <taxon>Duplodnaviria</taxon>
        <taxon>Heunggongvirae</taxon>
        <taxon>Uroviricota</taxon>
        <taxon>Caudoviricetes</taxon>
        <taxon>Pankowvirus</taxon>
        <taxon>Pankowvirus YYZ2008</taxon>
    </lineage>
</organism>
<dbReference type="GeneID" id="6973060"/>
<evidence type="ECO:0000313" key="2">
    <source>
        <dbReference type="Proteomes" id="UP000001040"/>
    </source>
</evidence>
<sequence length="51" mass="5994">MALHLITYLIPATFTTRLPDGGLYFWHKQQNKHSTVYSFQRVNTRSNVARN</sequence>
<dbReference type="Proteomes" id="UP000001040">
    <property type="component" value="Segment"/>
</dbReference>
<dbReference type="KEGG" id="vg:6973060"/>
<dbReference type="RefSeq" id="YP_002274155.1">
    <property type="nucleotide sequence ID" value="NC_011356.1"/>
</dbReference>
<name>B6DZ66_9CAUD</name>
<dbReference type="EMBL" id="FJ184280">
    <property type="protein sequence ID" value="ACI32356.1"/>
    <property type="molecule type" value="Genomic_DNA"/>
</dbReference>
<protein>
    <submittedName>
        <fullName evidence="1">Uncharacterized protein</fullName>
    </submittedName>
</protein>